<dbReference type="EMBL" id="CP003914">
    <property type="protein sequence ID" value="AFX74209.1"/>
    <property type="molecule type" value="Genomic_DNA"/>
</dbReference>
<dbReference type="RefSeq" id="WP_013302082.1">
    <property type="nucleotide sequence ID" value="NC_019552.1"/>
</dbReference>
<evidence type="ECO:0000313" key="2">
    <source>
        <dbReference type="Proteomes" id="UP000009399"/>
    </source>
</evidence>
<name>A0AAI8AMP6_MESHY</name>
<dbReference type="GeneID" id="93248402"/>
<dbReference type="Proteomes" id="UP000009399">
    <property type="component" value="Chromosome"/>
</dbReference>
<evidence type="ECO:0000313" key="1">
    <source>
        <dbReference type="EMBL" id="AFX74209.1"/>
    </source>
</evidence>
<organism evidence="1 2">
    <name type="scientific">Mesomycoplasma hyorhinis SK76</name>
    <dbReference type="NCBI Taxonomy" id="1118964"/>
    <lineage>
        <taxon>Bacteria</taxon>
        <taxon>Bacillati</taxon>
        <taxon>Mycoplasmatota</taxon>
        <taxon>Mycoplasmoidales</taxon>
        <taxon>Metamycoplasmataceae</taxon>
        <taxon>Mesomycoplasma</taxon>
    </lineage>
</organism>
<proteinExistence type="predicted"/>
<accession>A0AAI8AMP6</accession>
<dbReference type="AlphaFoldDB" id="A0AAI8AMP6"/>
<dbReference type="KEGG" id="mhs:MOS_282"/>
<dbReference type="PROSITE" id="PS51257">
    <property type="entry name" value="PROKAR_LIPOPROTEIN"/>
    <property type="match status" value="1"/>
</dbReference>
<reference evidence="1 2" key="1">
    <citation type="journal article" date="2013" name="Genome Announc.">
        <title>Complete Genome Sequence of Mycoplasma hyorhinis Strain SK76.</title>
        <authorList>
            <person name="Goodison S."/>
            <person name="Urquidi V."/>
            <person name="Kumar D."/>
            <person name="Reyes L."/>
            <person name="Rosser C.J."/>
        </authorList>
    </citation>
    <scope>NUCLEOTIDE SEQUENCE [LARGE SCALE GENOMIC DNA]</scope>
    <source>
        <strain evidence="1 2">SK76</strain>
    </source>
</reference>
<protein>
    <recommendedName>
        <fullName evidence="3">Lipoprotein</fullName>
    </recommendedName>
</protein>
<sequence>MFFKKLKILLASTGAITTGALLFSCQNNQNSEVLELENNLTKQKLLDQIIQIPLFIEGEDVVKVKDNQGKDLYINLLDYSLYYYLKQLEQQNIFEKGIRNKDIVPNSKEPNPTIKDENNNDVLYGYNYHGISELKASDFLAKWKENQAKNNIWYLKYGDGFYINNPFFKKYNLFSRIFGWNQDPKVEQSVGSLGTFWWNIDYSKLVPLVFDANFQRKKDLLAQLDKFTVTKEKEVYNFDADKKVKQNQQFRVQLRASFEFDKDTIADDQNHELKNIIFKLYWIQDPENGINYPDDSRFSYSGLYSEPISQIKKNPKILFAQRRINVKGFIGIDFQAEINKYEESLVKEKIKQNQENSSVNNNTN</sequence>
<gene>
    <name evidence="1" type="ORF">MOS_282</name>
</gene>
<evidence type="ECO:0008006" key="3">
    <source>
        <dbReference type="Google" id="ProtNLM"/>
    </source>
</evidence>